<dbReference type="HOGENOM" id="CLU_1801715_0_0_2"/>
<reference evidence="2" key="1">
    <citation type="submission" date="2010-04" db="EMBL/GenBank/DDBJ databases">
        <title>Complete sequence of Methanocaldococcus infernus ME.</title>
        <authorList>
            <consortium name="US DOE Joint Genome Institute"/>
            <person name="Lucas S."/>
            <person name="Copeland A."/>
            <person name="Lapidus A."/>
            <person name="Cheng J.-F."/>
            <person name="Bruce D."/>
            <person name="Goodwin L."/>
            <person name="Pitluck S."/>
            <person name="Munk A.C."/>
            <person name="Detter J.C."/>
            <person name="Han C."/>
            <person name="Tapia R."/>
            <person name="Land M."/>
            <person name="Hauser L."/>
            <person name="Kyrpides N."/>
            <person name="Mikhailova N."/>
            <person name="Sieprawska-Lupa M."/>
            <person name="Whitman W.B."/>
            <person name="Woyke T."/>
        </authorList>
    </citation>
    <scope>NUCLEOTIDE SEQUENCE [LARGE SCALE GENOMIC DNA]</scope>
    <source>
        <strain evidence="2">ME</strain>
    </source>
</reference>
<proteinExistence type="inferred from homology"/>
<keyword evidence="3" id="KW-1185">Reference proteome</keyword>
<evidence type="ECO:0000256" key="1">
    <source>
        <dbReference type="ARBA" id="ARBA00005546"/>
    </source>
</evidence>
<dbReference type="InterPro" id="IPR036504">
    <property type="entry name" value="CGI121/TPRKB_sf"/>
</dbReference>
<dbReference type="OrthoDB" id="69587at2157"/>
<dbReference type="Proteomes" id="UP000002061">
    <property type="component" value="Chromosome"/>
</dbReference>
<dbReference type="eggNOG" id="arCOG02197">
    <property type="taxonomic scope" value="Archaea"/>
</dbReference>
<comment type="similarity">
    <text evidence="1">Belongs to the CGI121/TPRKB family.</text>
</comment>
<organism evidence="2 3">
    <name type="scientific">Methanocaldococcus infernus (strain DSM 11812 / JCM 15783 / ME)</name>
    <dbReference type="NCBI Taxonomy" id="573063"/>
    <lineage>
        <taxon>Archaea</taxon>
        <taxon>Methanobacteriati</taxon>
        <taxon>Methanobacteriota</taxon>
        <taxon>Methanomada group</taxon>
        <taxon>Methanococci</taxon>
        <taxon>Methanococcales</taxon>
        <taxon>Methanocaldococcaceae</taxon>
        <taxon>Methanocaldococcus</taxon>
    </lineage>
</organism>
<dbReference type="SUPFAM" id="SSF143870">
    <property type="entry name" value="PF0523-like"/>
    <property type="match status" value="1"/>
</dbReference>
<dbReference type="NCBIfam" id="NF011465">
    <property type="entry name" value="PRK14886.1-1"/>
    <property type="match status" value="1"/>
</dbReference>
<sequence>MIVRGVRGAKISEDIFKENLEFQILNANLIASKKHVIHAINQAKSKKRIAKNFWMEILIRASGKRQIGEAINMIGARDGNVCIICKDEETLNKVLEKIGGELDDSVLELDEEKEKRIRDAFKIKGFGNTVERVLEKISLLEIKF</sequence>
<dbReference type="EMBL" id="CP002009">
    <property type="protein sequence ID" value="ADG13132.1"/>
    <property type="molecule type" value="Genomic_DNA"/>
</dbReference>
<dbReference type="AlphaFoldDB" id="D5VRC9"/>
<name>D5VRC9_METIM</name>
<evidence type="ECO:0008006" key="4">
    <source>
        <dbReference type="Google" id="ProtNLM"/>
    </source>
</evidence>
<dbReference type="GeneID" id="9131467"/>
<dbReference type="KEGG" id="mif:Metin_0462"/>
<evidence type="ECO:0000313" key="2">
    <source>
        <dbReference type="EMBL" id="ADG13132.1"/>
    </source>
</evidence>
<dbReference type="STRING" id="573063.Metin_0462"/>
<dbReference type="RefSeq" id="WP_013099878.1">
    <property type="nucleotide sequence ID" value="NC_014122.1"/>
</dbReference>
<accession>D5VRC9</accession>
<dbReference type="InterPro" id="IPR013926">
    <property type="entry name" value="CGI121/TPRKB"/>
</dbReference>
<dbReference type="Gene3D" id="3.30.2380.10">
    <property type="entry name" value="CGI121/TPRKB"/>
    <property type="match status" value="1"/>
</dbReference>
<dbReference type="Pfam" id="PF08617">
    <property type="entry name" value="CGI-121"/>
    <property type="match status" value="1"/>
</dbReference>
<evidence type="ECO:0000313" key="3">
    <source>
        <dbReference type="Proteomes" id="UP000002061"/>
    </source>
</evidence>
<protein>
    <recommendedName>
        <fullName evidence="4">KEOPS complex Cgi121-like subunit</fullName>
    </recommendedName>
</protein>
<gene>
    <name evidence="2" type="ordered locus">Metin_0462</name>
</gene>